<keyword evidence="2" id="KW-0378">Hydrolase</keyword>
<dbReference type="SUPFAM" id="SSF52768">
    <property type="entry name" value="Arginase/deacetylase"/>
    <property type="match status" value="1"/>
</dbReference>
<protein>
    <submittedName>
        <fullName evidence="4">Histone deacetylase/AcuC/AphA family protein</fullName>
    </submittedName>
</protein>
<evidence type="ECO:0000313" key="4">
    <source>
        <dbReference type="EMBL" id="GAL05504.1"/>
    </source>
</evidence>
<accession>A0A090QUK8</accession>
<sequence length="327" mass="36104">MAPVYACSPQQLPVVYHPLYSQLVLPPAHRYPISKYQRLFAHLTEDLTLHQPSDTTSIAPLRVFTPTPVRVEWLKALHQPAYIDDLIHNRLPAAKMRRIGFPWSQQLIDRTLMSSGGTLRTVELAHEFGIGIHLSGGYHHAHHDFGSGFCLVNDLALAAKHALTLDGIDTVMIVDCDVHHGDGTATLLADDPNIITFSVHCDKNFPARKPDSDIDLALPRATTTEDYLSAFGGILHLALAQHQPDLVLYDAGVDIHQDDELGYFDVCTQGVYQRDHLVLSHCRQAGIPVAAVIGGGYRSDHQLLVNLHAQLIHAALDVHGIMSSHRL</sequence>
<evidence type="ECO:0000256" key="2">
    <source>
        <dbReference type="ARBA" id="ARBA00022801"/>
    </source>
</evidence>
<dbReference type="PRINTS" id="PR01270">
    <property type="entry name" value="HDASUPER"/>
</dbReference>
<name>A0A090QUK8_9GAMM</name>
<comment type="caution">
    <text evidence="4">The sequence shown here is derived from an EMBL/GenBank/DDBJ whole genome shotgun (WGS) entry which is preliminary data.</text>
</comment>
<dbReference type="STRING" id="754436.JCM19237_594"/>
<dbReference type="CDD" id="cd09993">
    <property type="entry name" value="HDAC_classIV"/>
    <property type="match status" value="1"/>
</dbReference>
<organism evidence="4 5">
    <name type="scientific">Photobacterium aphoticum</name>
    <dbReference type="NCBI Taxonomy" id="754436"/>
    <lineage>
        <taxon>Bacteria</taxon>
        <taxon>Pseudomonadati</taxon>
        <taxon>Pseudomonadota</taxon>
        <taxon>Gammaproteobacteria</taxon>
        <taxon>Vibrionales</taxon>
        <taxon>Vibrionaceae</taxon>
        <taxon>Photobacterium</taxon>
    </lineage>
</organism>
<dbReference type="GO" id="GO:0040029">
    <property type="term" value="P:epigenetic regulation of gene expression"/>
    <property type="evidence" value="ECO:0007669"/>
    <property type="project" value="TreeGrafter"/>
</dbReference>
<proteinExistence type="inferred from homology"/>
<dbReference type="InterPro" id="IPR044150">
    <property type="entry name" value="HDAC_classIV"/>
</dbReference>
<dbReference type="AlphaFoldDB" id="A0A090QUK8"/>
<dbReference type="PANTHER" id="PTHR10625">
    <property type="entry name" value="HISTONE DEACETYLASE HDAC1-RELATED"/>
    <property type="match status" value="1"/>
</dbReference>
<dbReference type="Pfam" id="PF00850">
    <property type="entry name" value="Hist_deacetyl"/>
    <property type="match status" value="1"/>
</dbReference>
<feature type="domain" description="Histone deacetylase" evidence="3">
    <location>
        <begin position="34"/>
        <end position="300"/>
    </location>
</feature>
<evidence type="ECO:0000313" key="5">
    <source>
        <dbReference type="Proteomes" id="UP000029227"/>
    </source>
</evidence>
<comment type="similarity">
    <text evidence="1">Belongs to the histone deacetylase family.</text>
</comment>
<dbReference type="Gene3D" id="3.40.800.20">
    <property type="entry name" value="Histone deacetylase domain"/>
    <property type="match status" value="1"/>
</dbReference>
<dbReference type="Proteomes" id="UP000029227">
    <property type="component" value="Unassembled WGS sequence"/>
</dbReference>
<gene>
    <name evidence="4" type="ORF">JCM19237_594</name>
</gene>
<dbReference type="InterPro" id="IPR023696">
    <property type="entry name" value="Ureohydrolase_dom_sf"/>
</dbReference>
<dbReference type="InterPro" id="IPR037138">
    <property type="entry name" value="His_deacetylse_dom_sf"/>
</dbReference>
<dbReference type="GO" id="GO:0004407">
    <property type="term" value="F:histone deacetylase activity"/>
    <property type="evidence" value="ECO:0007669"/>
    <property type="project" value="InterPro"/>
</dbReference>
<dbReference type="InterPro" id="IPR023801">
    <property type="entry name" value="His_deacetylse_dom"/>
</dbReference>
<dbReference type="GO" id="GO:0016787">
    <property type="term" value="F:hydrolase activity"/>
    <property type="evidence" value="ECO:0007669"/>
    <property type="project" value="UniProtKB-KW"/>
</dbReference>
<evidence type="ECO:0000256" key="1">
    <source>
        <dbReference type="ARBA" id="ARBA00005947"/>
    </source>
</evidence>
<dbReference type="PANTHER" id="PTHR10625:SF19">
    <property type="entry name" value="HISTONE DEACETYLASE 12"/>
    <property type="match status" value="1"/>
</dbReference>
<dbReference type="EMBL" id="BBMN01000007">
    <property type="protein sequence ID" value="GAL05504.1"/>
    <property type="molecule type" value="Genomic_DNA"/>
</dbReference>
<evidence type="ECO:0000259" key="3">
    <source>
        <dbReference type="Pfam" id="PF00850"/>
    </source>
</evidence>
<reference evidence="4 5" key="1">
    <citation type="journal article" date="2014" name="Genome Announc.">
        <title>Draft Genome Sequences of Two Vibrionaceae Species, Vibrio ponticus C121 and Photobacterium aphoticum C119, Isolated as Coral Reef Microbiota.</title>
        <authorList>
            <person name="Al-saari N."/>
            <person name="Meirelles P.M."/>
            <person name="Mino S."/>
            <person name="Suda W."/>
            <person name="Oshima K."/>
            <person name="Hattori M."/>
            <person name="Ohkuma M."/>
            <person name="Thompson F.L."/>
            <person name="Gomez-Gil B."/>
            <person name="Sawabe T."/>
            <person name="Sawabe T."/>
        </authorList>
    </citation>
    <scope>NUCLEOTIDE SEQUENCE [LARGE SCALE GENOMIC DNA]</scope>
    <source>
        <strain evidence="4 5">JCM 19237</strain>
    </source>
</reference>
<dbReference type="InterPro" id="IPR000286">
    <property type="entry name" value="HDACs"/>
</dbReference>
<dbReference type="eggNOG" id="COG0123">
    <property type="taxonomic scope" value="Bacteria"/>
</dbReference>